<keyword evidence="6" id="KW-0732">Signal</keyword>
<evidence type="ECO:0000256" key="6">
    <source>
        <dbReference type="SAM" id="SignalP"/>
    </source>
</evidence>
<dbReference type="AlphaFoldDB" id="A0A653E7V2"/>
<evidence type="ECO:0000256" key="2">
    <source>
        <dbReference type="ARBA" id="ARBA00022475"/>
    </source>
</evidence>
<gene>
    <name evidence="8" type="ORF">PMYSY11_3756</name>
</gene>
<feature type="chain" id="PRO_5025048227" evidence="6">
    <location>
        <begin position="26"/>
        <end position="285"/>
    </location>
</feature>
<keyword evidence="5" id="KW-0472">Membrane</keyword>
<feature type="domain" description="Single Cache" evidence="7">
    <location>
        <begin position="148"/>
        <end position="234"/>
    </location>
</feature>
<dbReference type="Pfam" id="PF08269">
    <property type="entry name" value="dCache_2"/>
    <property type="match status" value="1"/>
</dbReference>
<name>A0A653E7V2_9PSED</name>
<proteinExistence type="predicted"/>
<evidence type="ECO:0000259" key="7">
    <source>
        <dbReference type="SMART" id="SM01049"/>
    </source>
</evidence>
<evidence type="ECO:0000256" key="4">
    <source>
        <dbReference type="ARBA" id="ARBA00022989"/>
    </source>
</evidence>
<keyword evidence="3" id="KW-0812">Transmembrane</keyword>
<keyword evidence="2" id="KW-1003">Cell membrane</keyword>
<organism evidence="8">
    <name type="scientific">Pseudomonas marincola</name>
    <dbReference type="NCBI Taxonomy" id="437900"/>
    <lineage>
        <taxon>Bacteria</taxon>
        <taxon>Pseudomonadati</taxon>
        <taxon>Pseudomonadota</taxon>
        <taxon>Gammaproteobacteria</taxon>
        <taxon>Pseudomonadales</taxon>
        <taxon>Pseudomonadaceae</taxon>
        <taxon>Pseudomonas</taxon>
    </lineage>
</organism>
<evidence type="ECO:0000256" key="1">
    <source>
        <dbReference type="ARBA" id="ARBA00004651"/>
    </source>
</evidence>
<sequence length="285" mass="31594">MHIINRISCALLLTLGVLGAAGASAQTEQQETAAKNLLSNAVEYYRMQGDAAFAAFSRQGEFIDGEHYVFVIDDDGTMLASGGTSAVLIGRNVLNTLEPELRDALSQALAGSNVGQIHSAEYRWMNARDGRVERKKVYFQREGDRVIAVGLYLPRATPEQAEKFLDRVATAVEKDPEATLRAINDLSPQFHEDDLYAFVVDQSNHRYLAHGYNKRLIGVDFATVEDPQGKPVGVPILKLMETADRGGYDYSWKNPVTGKVEDKHALIRKVGNYLVAVGYYRKPRD</sequence>
<dbReference type="Gene3D" id="3.30.450.20">
    <property type="entry name" value="PAS domain"/>
    <property type="match status" value="2"/>
</dbReference>
<protein>
    <submittedName>
        <fullName evidence="8">Calcium channel protein</fullName>
    </submittedName>
</protein>
<feature type="domain" description="Single Cache" evidence="7">
    <location>
        <begin position="23"/>
        <end position="102"/>
    </location>
</feature>
<dbReference type="InterPro" id="IPR004010">
    <property type="entry name" value="Double_Cache_2"/>
</dbReference>
<reference evidence="8" key="1">
    <citation type="submission" date="2019-02" db="EMBL/GenBank/DDBJ databases">
        <authorList>
            <consortium name="Genoscope - CEA"/>
            <person name="William W."/>
        </authorList>
    </citation>
    <scope>NUCLEOTIDE SEQUENCE [LARGE SCALE GENOMIC DNA]</scope>
    <source>
        <strain evidence="8">YSy11</strain>
    </source>
</reference>
<dbReference type="EMBL" id="LR215729">
    <property type="protein sequence ID" value="VEV98800.1"/>
    <property type="molecule type" value="Genomic_DNA"/>
</dbReference>
<evidence type="ECO:0000313" key="8">
    <source>
        <dbReference type="EMBL" id="VEV98800.1"/>
    </source>
</evidence>
<dbReference type="RefSeq" id="WP_150549124.1">
    <property type="nucleotide sequence ID" value="NZ_LR215729.2"/>
</dbReference>
<evidence type="ECO:0000256" key="5">
    <source>
        <dbReference type="ARBA" id="ARBA00023136"/>
    </source>
</evidence>
<dbReference type="InterPro" id="IPR033480">
    <property type="entry name" value="sCache_2"/>
</dbReference>
<accession>A0A653E7V2</accession>
<dbReference type="GO" id="GO:0005886">
    <property type="term" value="C:plasma membrane"/>
    <property type="evidence" value="ECO:0007669"/>
    <property type="project" value="UniProtKB-SubCell"/>
</dbReference>
<dbReference type="SMART" id="SM01049">
    <property type="entry name" value="Cache_2"/>
    <property type="match status" value="2"/>
</dbReference>
<comment type="subcellular location">
    <subcellularLocation>
        <location evidence="1">Cell membrane</location>
        <topology evidence="1">Multi-pass membrane protein</topology>
    </subcellularLocation>
</comment>
<evidence type="ECO:0000256" key="3">
    <source>
        <dbReference type="ARBA" id="ARBA00022692"/>
    </source>
</evidence>
<feature type="signal peptide" evidence="6">
    <location>
        <begin position="1"/>
        <end position="25"/>
    </location>
</feature>
<keyword evidence="4" id="KW-1133">Transmembrane helix</keyword>